<comment type="similarity">
    <text evidence="3">Belongs to the MNN1/MNT family.</text>
</comment>
<evidence type="ECO:0000256" key="1">
    <source>
        <dbReference type="ARBA" id="ARBA00004394"/>
    </source>
</evidence>
<name>A0A081AYQ9_PHYNI</name>
<dbReference type="PANTHER" id="PTHR31646">
    <property type="entry name" value="ALPHA-1,2-MANNOSYLTRANSFERASE MNN2"/>
    <property type="match status" value="1"/>
</dbReference>
<accession>A0A081AYQ9</accession>
<organism evidence="12 13">
    <name type="scientific">Phytophthora nicotianae P1976</name>
    <dbReference type="NCBI Taxonomy" id="1317066"/>
    <lineage>
        <taxon>Eukaryota</taxon>
        <taxon>Sar</taxon>
        <taxon>Stramenopiles</taxon>
        <taxon>Oomycota</taxon>
        <taxon>Peronosporomycetes</taxon>
        <taxon>Peronosporales</taxon>
        <taxon>Peronosporaceae</taxon>
        <taxon>Phytophthora</taxon>
    </lineage>
</organism>
<dbReference type="GO" id="GO:0000139">
    <property type="term" value="C:Golgi membrane"/>
    <property type="evidence" value="ECO:0007669"/>
    <property type="project" value="UniProtKB-SubCell"/>
</dbReference>
<reference evidence="12 13" key="1">
    <citation type="submission" date="2013-11" db="EMBL/GenBank/DDBJ databases">
        <title>The Genome Sequence of Phytophthora parasitica P1976.</title>
        <authorList>
            <consortium name="The Broad Institute Genomics Platform"/>
            <person name="Russ C."/>
            <person name="Tyler B."/>
            <person name="Panabieres F."/>
            <person name="Shan W."/>
            <person name="Tripathy S."/>
            <person name="Grunwald N."/>
            <person name="Machado M."/>
            <person name="Johnson C.S."/>
            <person name="Walker B."/>
            <person name="Young S."/>
            <person name="Zeng Q."/>
            <person name="Gargeya S."/>
            <person name="Fitzgerald M."/>
            <person name="Haas B."/>
            <person name="Abouelleil A."/>
            <person name="Allen A.W."/>
            <person name="Alvarado L."/>
            <person name="Arachchi H.M."/>
            <person name="Berlin A.M."/>
            <person name="Chapman S.B."/>
            <person name="Gainer-Dewar J."/>
            <person name="Goldberg J."/>
            <person name="Griggs A."/>
            <person name="Gujja S."/>
            <person name="Hansen M."/>
            <person name="Howarth C."/>
            <person name="Imamovic A."/>
            <person name="Ireland A."/>
            <person name="Larimer J."/>
            <person name="McCowan C."/>
            <person name="Murphy C."/>
            <person name="Pearson M."/>
            <person name="Poon T.W."/>
            <person name="Priest M."/>
            <person name="Roberts A."/>
            <person name="Saif S."/>
            <person name="Shea T."/>
            <person name="Sisk P."/>
            <person name="Sykes S."/>
            <person name="Wortman J."/>
            <person name="Nusbaum C."/>
            <person name="Birren B."/>
        </authorList>
    </citation>
    <scope>NUCLEOTIDE SEQUENCE [LARGE SCALE GENOMIC DNA]</scope>
    <source>
        <strain evidence="12 13">P1976</strain>
    </source>
</reference>
<evidence type="ECO:0000256" key="8">
    <source>
        <dbReference type="ARBA" id="ARBA00023034"/>
    </source>
</evidence>
<comment type="subcellular location">
    <subcellularLocation>
        <location evidence="10">Endomembrane system</location>
        <topology evidence="10">Single-pass membrane protein</topology>
    </subcellularLocation>
    <subcellularLocation>
        <location evidence="1">Golgi apparatus membrane</location>
    </subcellularLocation>
    <subcellularLocation>
        <location evidence="2">Membrane</location>
        <topology evidence="2">Single-pass type II membrane protein</topology>
    </subcellularLocation>
</comment>
<comment type="caution">
    <text evidence="12">The sequence shown here is derived from an EMBL/GenBank/DDBJ whole genome shotgun (WGS) entry which is preliminary data.</text>
</comment>
<keyword evidence="6" id="KW-0735">Signal-anchor</keyword>
<dbReference type="GO" id="GO:0046354">
    <property type="term" value="P:mannan biosynthetic process"/>
    <property type="evidence" value="ECO:0007669"/>
    <property type="project" value="TreeGrafter"/>
</dbReference>
<gene>
    <name evidence="12" type="ORF">F444_02030</name>
</gene>
<keyword evidence="8" id="KW-0333">Golgi apparatus</keyword>
<keyword evidence="9 11" id="KW-0472">Membrane</keyword>
<dbReference type="EMBL" id="ANJA01000377">
    <property type="protein sequence ID" value="ETO84020.1"/>
    <property type="molecule type" value="Genomic_DNA"/>
</dbReference>
<evidence type="ECO:0000256" key="6">
    <source>
        <dbReference type="ARBA" id="ARBA00022968"/>
    </source>
</evidence>
<dbReference type="PANTHER" id="PTHR31646:SF1">
    <property type="entry name" value="ALPHA-1,2-MANNOSYLTRANSFERASE MNN2"/>
    <property type="match status" value="1"/>
</dbReference>
<evidence type="ECO:0000256" key="4">
    <source>
        <dbReference type="ARBA" id="ARBA00022679"/>
    </source>
</evidence>
<dbReference type="InterPro" id="IPR029044">
    <property type="entry name" value="Nucleotide-diphossugar_trans"/>
</dbReference>
<keyword evidence="4" id="KW-0808">Transferase</keyword>
<dbReference type="Pfam" id="PF11051">
    <property type="entry name" value="Mannosyl_trans3"/>
    <property type="match status" value="2"/>
</dbReference>
<evidence type="ECO:0000256" key="10">
    <source>
        <dbReference type="ARBA" id="ARBA00037847"/>
    </source>
</evidence>
<dbReference type="GO" id="GO:0000026">
    <property type="term" value="F:alpha-1,2-mannosyltransferase activity"/>
    <property type="evidence" value="ECO:0007669"/>
    <property type="project" value="TreeGrafter"/>
</dbReference>
<dbReference type="SUPFAM" id="SSF53448">
    <property type="entry name" value="Nucleotide-diphospho-sugar transferases"/>
    <property type="match status" value="1"/>
</dbReference>
<dbReference type="Proteomes" id="UP000028582">
    <property type="component" value="Unassembled WGS sequence"/>
</dbReference>
<dbReference type="InterPro" id="IPR022751">
    <property type="entry name" value="Alpha_mannosyltransferase"/>
</dbReference>
<proteinExistence type="inferred from homology"/>
<feature type="transmembrane region" description="Helical" evidence="11">
    <location>
        <begin position="79"/>
        <end position="99"/>
    </location>
</feature>
<evidence type="ECO:0000256" key="7">
    <source>
        <dbReference type="ARBA" id="ARBA00022989"/>
    </source>
</evidence>
<evidence type="ECO:0000313" key="13">
    <source>
        <dbReference type="Proteomes" id="UP000028582"/>
    </source>
</evidence>
<protein>
    <recommendedName>
        <fullName evidence="14">Nucleotide-diphospho-sugar transferase domain-containing protein</fullName>
    </recommendedName>
</protein>
<evidence type="ECO:0008006" key="14">
    <source>
        <dbReference type="Google" id="ProtNLM"/>
    </source>
</evidence>
<evidence type="ECO:0000313" key="12">
    <source>
        <dbReference type="EMBL" id="ETO84020.1"/>
    </source>
</evidence>
<evidence type="ECO:0000256" key="5">
    <source>
        <dbReference type="ARBA" id="ARBA00022692"/>
    </source>
</evidence>
<keyword evidence="5 11" id="KW-0812">Transmembrane</keyword>
<evidence type="ECO:0000256" key="11">
    <source>
        <dbReference type="SAM" id="Phobius"/>
    </source>
</evidence>
<dbReference type="OrthoDB" id="430354at2759"/>
<evidence type="ECO:0000256" key="2">
    <source>
        <dbReference type="ARBA" id="ARBA00004606"/>
    </source>
</evidence>
<sequence>MRTSGSLVHLSHEGATSAFVSSELNLLDMMQDESDRLLRPRVACQTASIPVAESNPAITLVPSTSTAAAPATPTPRRRLLKYLLLGGATYALLLLFWSASRRGISNAADGSGISSTFRSAVSAVVREAKELQLMRMENLLDTTEDQPAAQIAALVPPVREGKPTQSLEMGKISAKEAITQAEEHARLVKMLPAGETKQRRLKCVGWRATSHCTPHGPRDPKSDKGCYNVVPNSASGYCEVEDQDTGELFRVMKRYCSSLRYDATFRCIESPSFVKYPVESVEVAEKALATGFTLPNVIDSPVKPRDGIIMVVYPKLIASAYATIRNLRTVLNCRLPIEIWYREQEIRAGSEALSPLMELANSSEAGEISFHKISDNWATGFGAKVFAVYNSFFERVLFLDADNVPARDPAYLFNSPEFLDTGAIFWPDFWHPGHTIFNIHGQSLLWEVLGTSFVNSFEQESGQLLIDRRRHAAPLDLVKFYTVRSPNPLTRLKLAYGDKDLFRFAWMKLSVPFTMIQTPPAVAGKVINGSFCGMTMVQHDPKGEVLFLHRNSNKLTGEVKRKRIYHRPQAIKNVREKLLREGINHAPDQKAIDDEVARLSLTPAPTLEPPEPDGLPDPAMWTHLLSFNTTSHRNFYRISAYRSTPQFPDWQRCYGQRELGNNQHFYTQAFADLPFSGLESNIRKFAQEAELIRQQKVGALS</sequence>
<evidence type="ECO:0000256" key="9">
    <source>
        <dbReference type="ARBA" id="ARBA00023136"/>
    </source>
</evidence>
<dbReference type="AlphaFoldDB" id="A0A081AYQ9"/>
<evidence type="ECO:0000256" key="3">
    <source>
        <dbReference type="ARBA" id="ARBA00009105"/>
    </source>
</evidence>
<keyword evidence="7 11" id="KW-1133">Transmembrane helix</keyword>